<accession>A0ABX4HW38</accession>
<evidence type="ECO:0000259" key="2">
    <source>
        <dbReference type="SMART" id="SM00867"/>
    </source>
</evidence>
<comment type="caution">
    <text evidence="3">The sequence shown here is derived from an EMBL/GenBank/DDBJ whole genome shotgun (WGS) entry which is preliminary data.</text>
</comment>
<gene>
    <name evidence="3" type="ORF">AWR36_014710</name>
</gene>
<dbReference type="PIRSF" id="PIRSF029811">
    <property type="entry name" value="UCP029811"/>
    <property type="match status" value="1"/>
</dbReference>
<dbReference type="SMART" id="SM00867">
    <property type="entry name" value="YceI"/>
    <property type="match status" value="1"/>
</dbReference>
<dbReference type="EMBL" id="LRFG02000006">
    <property type="protein sequence ID" value="PCO04319.1"/>
    <property type="molecule type" value="Genomic_DNA"/>
</dbReference>
<evidence type="ECO:0000313" key="4">
    <source>
        <dbReference type="Proteomes" id="UP000218427"/>
    </source>
</evidence>
<protein>
    <submittedName>
        <fullName evidence="3">YceI family protein</fullName>
    </submittedName>
</protein>
<feature type="chain" id="PRO_5046168890" evidence="1">
    <location>
        <begin position="23"/>
        <end position="194"/>
    </location>
</feature>
<evidence type="ECO:0000256" key="1">
    <source>
        <dbReference type="SAM" id="SignalP"/>
    </source>
</evidence>
<organism evidence="3 4">
    <name type="scientific">Microbulbifer flavimaris</name>
    <dbReference type="NCBI Taxonomy" id="1781068"/>
    <lineage>
        <taxon>Bacteria</taxon>
        <taxon>Pseudomonadati</taxon>
        <taxon>Pseudomonadota</taxon>
        <taxon>Gammaproteobacteria</taxon>
        <taxon>Cellvibrionales</taxon>
        <taxon>Microbulbiferaceae</taxon>
        <taxon>Microbulbifer</taxon>
    </lineage>
</organism>
<sequence>MFMLTRYFLLGLLLLTSAPSHAEWILDSDASEITFLTVKKQSVAEINNFRELQGALDTKGKASITIPLAKVDTKIPIRDERMRKLLFETTKFAEARVTAQIDIEKLRQLQPGQTTVIETNITLALRDVTHQEPARLQVTALSGDQMLVNTVEPVVINAGDYQLLEGVDKLREVAGLDAISPVVPVTVKLVFDEK</sequence>
<proteinExistence type="predicted"/>
<feature type="signal peptide" evidence="1">
    <location>
        <begin position="1"/>
        <end position="22"/>
    </location>
</feature>
<dbReference type="SUPFAM" id="SSF101874">
    <property type="entry name" value="YceI-like"/>
    <property type="match status" value="1"/>
</dbReference>
<dbReference type="InterPro" id="IPR007372">
    <property type="entry name" value="Lipid/polyisoprenoid-bd_YceI"/>
</dbReference>
<evidence type="ECO:0000313" key="3">
    <source>
        <dbReference type="EMBL" id="PCO04319.1"/>
    </source>
</evidence>
<dbReference type="Pfam" id="PF04264">
    <property type="entry name" value="YceI"/>
    <property type="match status" value="1"/>
</dbReference>
<keyword evidence="1" id="KW-0732">Signal</keyword>
<dbReference type="Proteomes" id="UP000218427">
    <property type="component" value="Unassembled WGS sequence"/>
</dbReference>
<keyword evidence="4" id="KW-1185">Reference proteome</keyword>
<feature type="domain" description="Lipid/polyisoprenoid-binding YceI-like" evidence="2">
    <location>
        <begin position="23"/>
        <end position="192"/>
    </location>
</feature>
<name>A0ABX4HW38_9GAMM</name>
<dbReference type="InterPro" id="IPR027016">
    <property type="entry name" value="UCP029811"/>
</dbReference>
<dbReference type="InterPro" id="IPR036761">
    <property type="entry name" value="TTHA0802/YceI-like_sf"/>
</dbReference>
<reference evidence="3" key="1">
    <citation type="submission" date="2017-08" db="EMBL/GenBank/DDBJ databases">
        <title>Microbulbifer marisrubri sp. nov., a halophilic alphaproteobacterium isolated from marine sediment of the Yellow Sea, China.</title>
        <authorList>
            <person name="Zhang G."/>
            <person name="Xiong Q."/>
        </authorList>
    </citation>
    <scope>NUCLEOTIDE SEQUENCE [LARGE SCALE GENOMIC DNA]</scope>
    <source>
        <strain evidence="3">WRN-8</strain>
    </source>
</reference>
<dbReference type="Gene3D" id="2.40.128.110">
    <property type="entry name" value="Lipid/polyisoprenoid-binding, YceI-like"/>
    <property type="match status" value="1"/>
</dbReference>